<feature type="transmembrane region" description="Helical" evidence="1">
    <location>
        <begin position="249"/>
        <end position="266"/>
    </location>
</feature>
<accession>A0A6C0DE72</accession>
<proteinExistence type="predicted"/>
<keyword evidence="1" id="KW-0472">Membrane</keyword>
<reference evidence="2" key="1">
    <citation type="journal article" date="2020" name="Nature">
        <title>Giant virus diversity and host interactions through global metagenomics.</title>
        <authorList>
            <person name="Schulz F."/>
            <person name="Roux S."/>
            <person name="Paez-Espino D."/>
            <person name="Jungbluth S."/>
            <person name="Walsh D.A."/>
            <person name="Denef V.J."/>
            <person name="McMahon K.D."/>
            <person name="Konstantinidis K.T."/>
            <person name="Eloe-Fadrosh E.A."/>
            <person name="Kyrpides N.C."/>
            <person name="Woyke T."/>
        </authorList>
    </citation>
    <scope>NUCLEOTIDE SEQUENCE</scope>
    <source>
        <strain evidence="2">GVMAG-M-3300023174-141</strain>
    </source>
</reference>
<keyword evidence="1" id="KW-0812">Transmembrane</keyword>
<evidence type="ECO:0000256" key="1">
    <source>
        <dbReference type="SAM" id="Phobius"/>
    </source>
</evidence>
<evidence type="ECO:0000313" key="2">
    <source>
        <dbReference type="EMBL" id="QHT14753.1"/>
    </source>
</evidence>
<dbReference type="EMBL" id="MN739589">
    <property type="protein sequence ID" value="QHT14753.1"/>
    <property type="molecule type" value="Genomic_DNA"/>
</dbReference>
<name>A0A6C0DE72_9ZZZZ</name>
<sequence>MSVPQQGSEKRTSILPSMAPSGIGFFGSPYKPADQMKTPPQLGIRVGNSMGDVVNAVKGVGFYIDQIGFGSPSTGLTNGMGLKPLGVNYFIKTGAQCSNGANMWHYMQGIPEGNAFGNKVKQAMSEMGNPSLRGLAPGMLEDVQNGLNPAPLMNSLFGSGYPQCRQETLMVGDYNGNIADPSTGEPWISDPQTATRSGGVYVQTRWVQDKDRFGRPVSLTRDEWVAAAKTHNEDGTPKSEGFEQIMSKPATIITVGVLCLLAFAVVRR</sequence>
<protein>
    <submittedName>
        <fullName evidence="2">Uncharacterized protein</fullName>
    </submittedName>
</protein>
<organism evidence="2">
    <name type="scientific">viral metagenome</name>
    <dbReference type="NCBI Taxonomy" id="1070528"/>
    <lineage>
        <taxon>unclassified sequences</taxon>
        <taxon>metagenomes</taxon>
        <taxon>organismal metagenomes</taxon>
    </lineage>
</organism>
<keyword evidence="1" id="KW-1133">Transmembrane helix</keyword>
<dbReference type="AlphaFoldDB" id="A0A6C0DE72"/>